<evidence type="ECO:0000256" key="4">
    <source>
        <dbReference type="ARBA" id="ARBA00022676"/>
    </source>
</evidence>
<evidence type="ECO:0000313" key="13">
    <source>
        <dbReference type="EMBL" id="WFD39996.1"/>
    </source>
</evidence>
<dbReference type="AlphaFoldDB" id="A0AAF0EZJ2"/>
<feature type="transmembrane region" description="Helical" evidence="11">
    <location>
        <begin position="450"/>
        <end position="474"/>
    </location>
</feature>
<sequence>MDAPGVTALVLGTLTKVLLWPAYHSTDMEVHRNWFAVTYSLPLREWYVDATSEWTLDYPPFFAYLSWLLAQPAAWVDKQIVDLHALGYAAWPCKAYMRATVLVTELVLAAALYAHARCTPEHSANRVLLLSVLLHPGLLMVDHIHFQYNGVLFGVMLWSLWAARVDRMLLCAALFSSLLNLKHIYLYVAPAWTVYLFRAYLFPTLPTSGKAWAAAFARTAQLGAATIAPFVLSIAPFALDAVHGEGTASVMSAMYARLFPFHRGLIHAYWAPNVWALYTALDRVLLFATGKSGVVSASRGIVGDTAFGVLPDVRPPTCFLLALACMVLYAVRLWQRPTYRALVLCVALCGLTSFAVGWHVHEKAILLAVVPLSLVAAHGYAYLRIWELLSAVSIVSLFPLLFTPLETPVKLVYSAIWFAVVRHALHRRVLRPMPTNLGEIVHFFETQYMYGLALLALVTNVVWPLAVAAAPTLASPRIEFLPLMATSVYCALGVMWVWLRLSISYWQDPFMDKVKDA</sequence>
<evidence type="ECO:0000256" key="11">
    <source>
        <dbReference type="RuleBase" id="RU363110"/>
    </source>
</evidence>
<feature type="transmembrane region" description="Helical" evidence="11">
    <location>
        <begin position="184"/>
        <end position="202"/>
    </location>
</feature>
<feature type="transmembrane region" description="Helical" evidence="11">
    <location>
        <begin position="480"/>
        <end position="499"/>
    </location>
</feature>
<dbReference type="PANTHER" id="PTHR12413">
    <property type="entry name" value="DOLICHYL GLYCOSYLTRANSFERASE"/>
    <property type="match status" value="1"/>
</dbReference>
<feature type="transmembrane region" description="Helical" evidence="11">
    <location>
        <begin position="222"/>
        <end position="243"/>
    </location>
</feature>
<feature type="transmembrane region" description="Helical" evidence="11">
    <location>
        <begin position="338"/>
        <end position="358"/>
    </location>
</feature>
<feature type="transmembrane region" description="Helical" evidence="11">
    <location>
        <begin position="264"/>
        <end position="281"/>
    </location>
</feature>
<comment type="subcellular location">
    <subcellularLocation>
        <location evidence="1 11">Endoplasmic reticulum membrane</location>
        <topology evidence="1 11">Multi-pass membrane protein</topology>
    </subcellularLocation>
</comment>
<dbReference type="EC" id="2.4.1.-" evidence="11"/>
<evidence type="ECO:0000256" key="2">
    <source>
        <dbReference type="ARBA" id="ARBA00004922"/>
    </source>
</evidence>
<feature type="signal peptide" evidence="12">
    <location>
        <begin position="1"/>
        <end position="19"/>
    </location>
</feature>
<keyword evidence="12" id="KW-0732">Signal</keyword>
<dbReference type="Pfam" id="PF03155">
    <property type="entry name" value="Alg6_Alg8"/>
    <property type="match status" value="1"/>
</dbReference>
<dbReference type="GO" id="GO:0042283">
    <property type="term" value="F:dolichyl pyrophosphate Glc1Man9GlcNAc2 alpha-1,3-glucosyltransferase activity"/>
    <property type="evidence" value="ECO:0007669"/>
    <property type="project" value="UniProtKB-EC"/>
</dbReference>
<dbReference type="RefSeq" id="XP_060122893.1">
    <property type="nucleotide sequence ID" value="XM_060266910.1"/>
</dbReference>
<dbReference type="Proteomes" id="UP001217754">
    <property type="component" value="Chromosome 5"/>
</dbReference>
<evidence type="ECO:0000256" key="3">
    <source>
        <dbReference type="ARBA" id="ARBA00008715"/>
    </source>
</evidence>
<gene>
    <name evidence="13" type="primary">ALG8</name>
    <name evidence="13" type="ORF">MJAP1_002978</name>
</gene>
<comment type="similarity">
    <text evidence="3 11">Belongs to the ALG6/ALG8 glucosyltransferase family.</text>
</comment>
<evidence type="ECO:0000313" key="14">
    <source>
        <dbReference type="Proteomes" id="UP001217754"/>
    </source>
</evidence>
<feature type="transmembrane region" description="Helical" evidence="11">
    <location>
        <begin position="146"/>
        <end position="163"/>
    </location>
</feature>
<dbReference type="EMBL" id="CP119962">
    <property type="protein sequence ID" value="WFD39996.1"/>
    <property type="molecule type" value="Genomic_DNA"/>
</dbReference>
<keyword evidence="7 11" id="KW-0256">Endoplasmic reticulum</keyword>
<evidence type="ECO:0000256" key="6">
    <source>
        <dbReference type="ARBA" id="ARBA00022692"/>
    </source>
</evidence>
<feature type="chain" id="PRO_5042057438" description="Alpha-1,3-glucosyltransferase" evidence="12">
    <location>
        <begin position="20"/>
        <end position="517"/>
    </location>
</feature>
<accession>A0AAF0EZJ2</accession>
<dbReference type="GeneID" id="85226629"/>
<organism evidence="13 14">
    <name type="scientific">Malassezia japonica</name>
    <dbReference type="NCBI Taxonomy" id="223818"/>
    <lineage>
        <taxon>Eukaryota</taxon>
        <taxon>Fungi</taxon>
        <taxon>Dikarya</taxon>
        <taxon>Basidiomycota</taxon>
        <taxon>Ustilaginomycotina</taxon>
        <taxon>Malasseziomycetes</taxon>
        <taxon>Malasseziales</taxon>
        <taxon>Malasseziaceae</taxon>
        <taxon>Malassezia</taxon>
    </lineage>
</organism>
<keyword evidence="8 11" id="KW-1133">Transmembrane helix</keyword>
<evidence type="ECO:0000256" key="5">
    <source>
        <dbReference type="ARBA" id="ARBA00022679"/>
    </source>
</evidence>
<name>A0AAF0EZJ2_9BASI</name>
<feature type="transmembrane region" description="Helical" evidence="11">
    <location>
        <begin position="313"/>
        <end position="331"/>
    </location>
</feature>
<feature type="transmembrane region" description="Helical" evidence="11">
    <location>
        <begin position="364"/>
        <end position="383"/>
    </location>
</feature>
<evidence type="ECO:0000256" key="9">
    <source>
        <dbReference type="ARBA" id="ARBA00023136"/>
    </source>
</evidence>
<evidence type="ECO:0000256" key="12">
    <source>
        <dbReference type="SAM" id="SignalP"/>
    </source>
</evidence>
<evidence type="ECO:0000256" key="8">
    <source>
        <dbReference type="ARBA" id="ARBA00022989"/>
    </source>
</evidence>
<keyword evidence="4 11" id="KW-0328">Glycosyltransferase</keyword>
<dbReference type="GO" id="GO:0006487">
    <property type="term" value="P:protein N-linked glycosylation"/>
    <property type="evidence" value="ECO:0007669"/>
    <property type="project" value="TreeGrafter"/>
</dbReference>
<keyword evidence="14" id="KW-1185">Reference proteome</keyword>
<comment type="pathway">
    <text evidence="2 11">Protein modification; protein glycosylation.</text>
</comment>
<comment type="catalytic activity">
    <reaction evidence="10">
        <text>an alpha-D-Glc-(1-&gt;3)-alpha-D-Man-(1-&gt;2)-alpha-D-Man-(1-&gt;2)-alpha-D-Man-(1-&gt;3)-[alpha-D-Man-(1-&gt;2)-alpha-D-Man-(1-&gt;3)-[alpha-D-Man-(1-&gt;2)-alpha-D-Man-(1-&gt;6)]-alpha-D-Man-(1-&gt;6)]-beta-D-Man-(1-&gt;4)-beta-D-GlcNAc-(1-&gt;4)-alpha-D-GlcNAc-diphospho-di-trans,poly-cis-dolichol + a di-trans,poly-cis-dolichyl beta-D-glucosyl phosphate = an alpha-D-Glc-(1-&gt;3)-alpha-D-Glc-(1-&gt;3)-alpha-D-Man-(1-&gt;2)-alpha-D-Man-(1-&gt;2)-alpha-D-Man-(1-&gt;3)-[alpha-D-Man-(1-&gt;2)-alpha-D-Man-(1-&gt;3)-[alpha-D-Man-(1-&gt;2)-alpha-D-Man-(1-&gt;6)]-alpha-D-Man-(1-&gt;6)]-beta-D-Man-(1-&gt;4)-beta-D-GlcNAc-(1-&gt;4)-alpha-D-GlcNAc-diphospho-di-trans,poly-cis-dolichol + a di-trans,poly-cis-dolichyl phosphate + H(+)</text>
        <dbReference type="Rhea" id="RHEA:31307"/>
        <dbReference type="Rhea" id="RHEA-COMP:19498"/>
        <dbReference type="Rhea" id="RHEA-COMP:19502"/>
        <dbReference type="Rhea" id="RHEA-COMP:19521"/>
        <dbReference type="Rhea" id="RHEA-COMP:19522"/>
        <dbReference type="ChEBI" id="CHEBI:15378"/>
        <dbReference type="ChEBI" id="CHEBI:57525"/>
        <dbReference type="ChEBI" id="CHEBI:57683"/>
        <dbReference type="ChEBI" id="CHEBI:132521"/>
        <dbReference type="ChEBI" id="CHEBI:132522"/>
        <dbReference type="EC" id="2.4.1.265"/>
    </reaction>
    <physiologicalReaction direction="left-to-right" evidence="10">
        <dbReference type="Rhea" id="RHEA:31308"/>
    </physiologicalReaction>
</comment>
<reference evidence="13" key="1">
    <citation type="submission" date="2023-03" db="EMBL/GenBank/DDBJ databases">
        <title>Mating type loci evolution in Malassezia.</title>
        <authorList>
            <person name="Coelho M.A."/>
        </authorList>
    </citation>
    <scope>NUCLEOTIDE SEQUENCE</scope>
    <source>
        <strain evidence="13">CBS 9431</strain>
    </source>
</reference>
<protein>
    <recommendedName>
        <fullName evidence="11">Alpha-1,3-glucosyltransferase</fullName>
        <ecNumber evidence="11">2.4.1.-</ecNumber>
    </recommendedName>
</protein>
<evidence type="ECO:0000256" key="10">
    <source>
        <dbReference type="ARBA" id="ARBA00047346"/>
    </source>
</evidence>
<dbReference type="GO" id="GO:0005789">
    <property type="term" value="C:endoplasmic reticulum membrane"/>
    <property type="evidence" value="ECO:0007669"/>
    <property type="project" value="UniProtKB-SubCell"/>
</dbReference>
<evidence type="ECO:0000256" key="1">
    <source>
        <dbReference type="ARBA" id="ARBA00004477"/>
    </source>
</evidence>
<keyword evidence="9 11" id="KW-0472">Membrane</keyword>
<keyword evidence="6 11" id="KW-0812">Transmembrane</keyword>
<evidence type="ECO:0000256" key="7">
    <source>
        <dbReference type="ARBA" id="ARBA00022824"/>
    </source>
</evidence>
<proteinExistence type="inferred from homology"/>
<keyword evidence="5 11" id="KW-0808">Transferase</keyword>
<dbReference type="PANTHER" id="PTHR12413:SF2">
    <property type="entry name" value="DOLICHYL PYROPHOSPHATE GLC1MAN9GLCNAC2 ALPHA-1,3-GLUCOSYLTRANSFERASE-RELATED"/>
    <property type="match status" value="1"/>
</dbReference>
<dbReference type="InterPro" id="IPR004856">
    <property type="entry name" value="Glyco_trans_ALG6/ALG8"/>
</dbReference>